<evidence type="ECO:0000313" key="8">
    <source>
        <dbReference type="Proteomes" id="UP000627715"/>
    </source>
</evidence>
<dbReference type="PANTHER" id="PTHR24421:SF59">
    <property type="entry name" value="OXYGEN SENSOR HISTIDINE KINASE NREB"/>
    <property type="match status" value="1"/>
</dbReference>
<proteinExistence type="predicted"/>
<evidence type="ECO:0000259" key="6">
    <source>
        <dbReference type="Pfam" id="PF07730"/>
    </source>
</evidence>
<dbReference type="PANTHER" id="PTHR24421">
    <property type="entry name" value="NITRATE/NITRITE SENSOR PROTEIN NARX-RELATED"/>
    <property type="match status" value="1"/>
</dbReference>
<reference evidence="7" key="1">
    <citation type="journal article" date="2014" name="Int. J. Syst. Evol. Microbiol.">
        <title>Complete genome sequence of Corynebacterium casei LMG S-19264T (=DSM 44701T), isolated from a smear-ripened cheese.</title>
        <authorList>
            <consortium name="US DOE Joint Genome Institute (JGI-PGF)"/>
            <person name="Walter F."/>
            <person name="Albersmeier A."/>
            <person name="Kalinowski J."/>
            <person name="Ruckert C."/>
        </authorList>
    </citation>
    <scope>NUCLEOTIDE SEQUENCE</scope>
    <source>
        <strain evidence="7">CGMCC 1.15425</strain>
    </source>
</reference>
<dbReference type="InterPro" id="IPR036890">
    <property type="entry name" value="HATPase_C_sf"/>
</dbReference>
<dbReference type="SUPFAM" id="SSF103473">
    <property type="entry name" value="MFS general substrate transporter"/>
    <property type="match status" value="1"/>
</dbReference>
<dbReference type="OrthoDB" id="9797605at2"/>
<sequence length="398" mass="44681">MRELALRRNLNSPGKIMESHPMDSFWNSDRAQNLTGAAVLVIVSMLSVYLLGQSSEPWPGHMALATSLFGLNLALFFLYTQPWVQRFRPRKLLMLSLEAVTIVSLYFLVNISFIAILGIVWIVQVAETLPIRTTGWLLAGAVSVFTISQTFHWQGTSLMLALTGSVTLSLFHLFAVIATHRARREQVLREETAALNRELLATRELLTEHSRQSERLRIARDLHDLLGHHLTAQILQLEVATHITEGDGRQKVEQALALGKLLLSDLRTAVSELREDEPIKFEDAIEKLISDLPGIQVQLDFEAQLEDINQAETLLRCTREALTNVLRHSNASECLITFNQQDSDFQLRISDNGVAREKVEPGNGLKGIQERVEETGGKVSWYTKNGFTVDIRLPVTGD</sequence>
<keyword evidence="3" id="KW-0902">Two-component regulatory system</keyword>
<dbReference type="InterPro" id="IPR011712">
    <property type="entry name" value="Sig_transdc_His_kin_sub3_dim/P"/>
</dbReference>
<feature type="domain" description="Histidine kinase/HSP90-like ATPase" evidence="5">
    <location>
        <begin position="311"/>
        <end position="396"/>
    </location>
</feature>
<keyword evidence="1" id="KW-0808">Transferase</keyword>
<dbReference type="AlphaFoldDB" id="A0A916QL14"/>
<feature type="transmembrane region" description="Helical" evidence="4">
    <location>
        <begin position="58"/>
        <end position="79"/>
    </location>
</feature>
<organism evidence="7 8">
    <name type="scientific">Pseudohongiella nitratireducens</name>
    <dbReference type="NCBI Taxonomy" id="1768907"/>
    <lineage>
        <taxon>Bacteria</taxon>
        <taxon>Pseudomonadati</taxon>
        <taxon>Pseudomonadota</taxon>
        <taxon>Gammaproteobacteria</taxon>
        <taxon>Pseudomonadales</taxon>
        <taxon>Pseudohongiellaceae</taxon>
        <taxon>Pseudohongiella</taxon>
    </lineage>
</organism>
<dbReference type="InterPro" id="IPR036259">
    <property type="entry name" value="MFS_trans_sf"/>
</dbReference>
<feature type="transmembrane region" description="Helical" evidence="4">
    <location>
        <begin position="99"/>
        <end position="123"/>
    </location>
</feature>
<keyword evidence="8" id="KW-1185">Reference proteome</keyword>
<dbReference type="InterPro" id="IPR050482">
    <property type="entry name" value="Sensor_HK_TwoCompSys"/>
</dbReference>
<comment type="caution">
    <text evidence="7">The sequence shown here is derived from an EMBL/GenBank/DDBJ whole genome shotgun (WGS) entry which is preliminary data.</text>
</comment>
<evidence type="ECO:0000256" key="2">
    <source>
        <dbReference type="ARBA" id="ARBA00022777"/>
    </source>
</evidence>
<dbReference type="InterPro" id="IPR003594">
    <property type="entry name" value="HATPase_dom"/>
</dbReference>
<evidence type="ECO:0000259" key="5">
    <source>
        <dbReference type="Pfam" id="PF02518"/>
    </source>
</evidence>
<reference evidence="7" key="2">
    <citation type="submission" date="2020-09" db="EMBL/GenBank/DDBJ databases">
        <authorList>
            <person name="Sun Q."/>
            <person name="Zhou Y."/>
        </authorList>
    </citation>
    <scope>NUCLEOTIDE SEQUENCE</scope>
    <source>
        <strain evidence="7">CGMCC 1.15425</strain>
    </source>
</reference>
<dbReference type="GO" id="GO:0000155">
    <property type="term" value="F:phosphorelay sensor kinase activity"/>
    <property type="evidence" value="ECO:0007669"/>
    <property type="project" value="InterPro"/>
</dbReference>
<dbReference type="Gene3D" id="1.20.5.1930">
    <property type="match status" value="1"/>
</dbReference>
<protein>
    <submittedName>
        <fullName evidence="7">Two-component sensor histidine kinase</fullName>
    </submittedName>
</protein>
<dbReference type="GO" id="GO:0016020">
    <property type="term" value="C:membrane"/>
    <property type="evidence" value="ECO:0007669"/>
    <property type="project" value="InterPro"/>
</dbReference>
<dbReference type="Proteomes" id="UP000627715">
    <property type="component" value="Unassembled WGS sequence"/>
</dbReference>
<dbReference type="GO" id="GO:0046983">
    <property type="term" value="F:protein dimerization activity"/>
    <property type="evidence" value="ECO:0007669"/>
    <property type="project" value="InterPro"/>
</dbReference>
<dbReference type="Pfam" id="PF02518">
    <property type="entry name" value="HATPase_c"/>
    <property type="match status" value="1"/>
</dbReference>
<evidence type="ECO:0000313" key="7">
    <source>
        <dbReference type="EMBL" id="GFZ75842.1"/>
    </source>
</evidence>
<dbReference type="RefSeq" id="WP_157885636.1">
    <property type="nucleotide sequence ID" value="NZ_BMIY01000007.1"/>
</dbReference>
<name>A0A916QL14_9GAMM</name>
<evidence type="ECO:0000256" key="3">
    <source>
        <dbReference type="ARBA" id="ARBA00023012"/>
    </source>
</evidence>
<dbReference type="SUPFAM" id="SSF55874">
    <property type="entry name" value="ATPase domain of HSP90 chaperone/DNA topoisomerase II/histidine kinase"/>
    <property type="match status" value="1"/>
</dbReference>
<gene>
    <name evidence="7" type="ORF">GCM10011403_18080</name>
</gene>
<evidence type="ECO:0000256" key="1">
    <source>
        <dbReference type="ARBA" id="ARBA00022679"/>
    </source>
</evidence>
<dbReference type="CDD" id="cd16917">
    <property type="entry name" value="HATPase_UhpB-NarQ-NarX-like"/>
    <property type="match status" value="1"/>
</dbReference>
<dbReference type="Gene3D" id="3.30.565.10">
    <property type="entry name" value="Histidine kinase-like ATPase, C-terminal domain"/>
    <property type="match status" value="1"/>
</dbReference>
<feature type="transmembrane region" description="Helical" evidence="4">
    <location>
        <begin position="158"/>
        <end position="179"/>
    </location>
</feature>
<feature type="transmembrane region" description="Helical" evidence="4">
    <location>
        <begin position="31"/>
        <end position="51"/>
    </location>
</feature>
<keyword evidence="2 7" id="KW-0418">Kinase</keyword>
<evidence type="ECO:0000256" key="4">
    <source>
        <dbReference type="SAM" id="Phobius"/>
    </source>
</evidence>
<feature type="domain" description="Signal transduction histidine kinase subgroup 3 dimerisation and phosphoacceptor" evidence="6">
    <location>
        <begin position="214"/>
        <end position="276"/>
    </location>
</feature>
<keyword evidence="4" id="KW-0812">Transmembrane</keyword>
<keyword evidence="4" id="KW-1133">Transmembrane helix</keyword>
<dbReference type="Pfam" id="PF07730">
    <property type="entry name" value="HisKA_3"/>
    <property type="match status" value="1"/>
</dbReference>
<accession>A0A916QL14</accession>
<dbReference type="EMBL" id="BMIY01000007">
    <property type="protein sequence ID" value="GFZ75842.1"/>
    <property type="molecule type" value="Genomic_DNA"/>
</dbReference>
<keyword evidence="4" id="KW-0472">Membrane</keyword>